<organism evidence="2 3">
    <name type="scientific">Catenaria anguillulae PL171</name>
    <dbReference type="NCBI Taxonomy" id="765915"/>
    <lineage>
        <taxon>Eukaryota</taxon>
        <taxon>Fungi</taxon>
        <taxon>Fungi incertae sedis</taxon>
        <taxon>Blastocladiomycota</taxon>
        <taxon>Blastocladiomycetes</taxon>
        <taxon>Blastocladiales</taxon>
        <taxon>Catenariaceae</taxon>
        <taxon>Catenaria</taxon>
    </lineage>
</organism>
<dbReference type="Proteomes" id="UP000193411">
    <property type="component" value="Unassembled WGS sequence"/>
</dbReference>
<name>A0A1Y2I010_9FUNG</name>
<accession>A0A1Y2I010</accession>
<reference evidence="2 3" key="1">
    <citation type="submission" date="2016-07" db="EMBL/GenBank/DDBJ databases">
        <title>Pervasive Adenine N6-methylation of Active Genes in Fungi.</title>
        <authorList>
            <consortium name="DOE Joint Genome Institute"/>
            <person name="Mondo S.J."/>
            <person name="Dannebaum R.O."/>
            <person name="Kuo R.C."/>
            <person name="Labutti K."/>
            <person name="Haridas S."/>
            <person name="Kuo A."/>
            <person name="Salamov A."/>
            <person name="Ahrendt S.R."/>
            <person name="Lipzen A."/>
            <person name="Sullivan W."/>
            <person name="Andreopoulos W.B."/>
            <person name="Clum A."/>
            <person name="Lindquist E."/>
            <person name="Daum C."/>
            <person name="Ramamoorthy G.K."/>
            <person name="Gryganskyi A."/>
            <person name="Culley D."/>
            <person name="Magnuson J.K."/>
            <person name="James T.Y."/>
            <person name="O'Malley M.A."/>
            <person name="Stajich J.E."/>
            <person name="Spatafora J.W."/>
            <person name="Visel A."/>
            <person name="Grigoriev I.V."/>
        </authorList>
    </citation>
    <scope>NUCLEOTIDE SEQUENCE [LARGE SCALE GENOMIC DNA]</scope>
    <source>
        <strain evidence="2 3">PL171</strain>
    </source>
</reference>
<dbReference type="AlphaFoldDB" id="A0A1Y2I010"/>
<protein>
    <submittedName>
        <fullName evidence="2">Uncharacterized protein</fullName>
    </submittedName>
</protein>
<comment type="caution">
    <text evidence="2">The sequence shown here is derived from an EMBL/GenBank/DDBJ whole genome shotgun (WGS) entry which is preliminary data.</text>
</comment>
<keyword evidence="3" id="KW-1185">Reference proteome</keyword>
<gene>
    <name evidence="2" type="ORF">BCR44DRAFT_1426210</name>
</gene>
<dbReference type="EMBL" id="MCFL01000004">
    <property type="protein sequence ID" value="ORZ40079.1"/>
    <property type="molecule type" value="Genomic_DNA"/>
</dbReference>
<sequence length="565" mass="57630">MDMPQGLPSRIATIGAAPCVASAACTLAMTASGVPNRSSVSPTMTLGATMVYPRVASNESGAPATLAALGARKARENFGPLPGTRRDRTNSAPMRSARWSGKLRNAASAECDTPMDPMAIPGTLRSALPNAGPNLAALAPTNLSPATNQPAGTFSATKSLTSAGVYSDPASTMAIRTSPGRAHVLTTGGWAGHAPHAVGHVPHVNLRVSHASAWVALRRSTGCAGHVRLASGVVYFASLRARSATSAGGSVRPGHSNGGRVQAVRERMRSGAERGAKGVHAPLVCAAGVHLPEAQQVDAGHSKENVQDFGGCGSVELLFSGAPGVGVGRAEAVEVDVWRLGGVGTAVGMAVMSADVGRPRLASMMMAASESMMLSSTSISFCVGTPVPVGVARVDEERDDVEAVPKVTEVDDLTVSDDETTDDVELAEVVARGVGTMTGMTTDGDGDAGSWAMGRRVRTTTATDVATGKGWRVMGAMDTLSSSLGEGTRSPFRTGRVLVLVTGEAGAGTGSGRARTQAVGLGAAAMKEAVLTAIEDEASLPLPLPVREPLVPACCSLLEEPCWEK</sequence>
<feature type="region of interest" description="Disordered" evidence="1">
    <location>
        <begin position="76"/>
        <end position="105"/>
    </location>
</feature>
<proteinExistence type="predicted"/>
<evidence type="ECO:0000313" key="3">
    <source>
        <dbReference type="Proteomes" id="UP000193411"/>
    </source>
</evidence>
<evidence type="ECO:0000256" key="1">
    <source>
        <dbReference type="SAM" id="MobiDB-lite"/>
    </source>
</evidence>
<evidence type="ECO:0000313" key="2">
    <source>
        <dbReference type="EMBL" id="ORZ40079.1"/>
    </source>
</evidence>